<feature type="compositionally biased region" description="Polar residues" evidence="8">
    <location>
        <begin position="337"/>
        <end position="346"/>
    </location>
</feature>
<dbReference type="Pfam" id="PF13894">
    <property type="entry name" value="zf-C2H2_4"/>
    <property type="match status" value="1"/>
</dbReference>
<evidence type="ECO:0000256" key="5">
    <source>
        <dbReference type="ARBA" id="ARBA00022833"/>
    </source>
</evidence>
<evidence type="ECO:0000256" key="4">
    <source>
        <dbReference type="ARBA" id="ARBA00022771"/>
    </source>
</evidence>
<evidence type="ECO:0000259" key="9">
    <source>
        <dbReference type="PROSITE" id="PS50157"/>
    </source>
</evidence>
<dbReference type="PANTHER" id="PTHR24394:SF44">
    <property type="entry name" value="ZINC FINGER PROTEIN 271-LIKE"/>
    <property type="match status" value="1"/>
</dbReference>
<keyword evidence="3" id="KW-0677">Repeat</keyword>
<evidence type="ECO:0000256" key="2">
    <source>
        <dbReference type="ARBA" id="ARBA00022723"/>
    </source>
</evidence>
<keyword evidence="6" id="KW-0539">Nucleus</keyword>
<evidence type="ECO:0000256" key="6">
    <source>
        <dbReference type="ARBA" id="ARBA00023242"/>
    </source>
</evidence>
<feature type="domain" description="C2H2-type" evidence="9">
    <location>
        <begin position="277"/>
        <end position="304"/>
    </location>
</feature>
<comment type="subcellular location">
    <subcellularLocation>
        <location evidence="1">Nucleus</location>
    </subcellularLocation>
</comment>
<gene>
    <name evidence="10" type="ORF">K7432_007633</name>
</gene>
<accession>A0ABR2WT45</accession>
<dbReference type="PROSITE" id="PS50157">
    <property type="entry name" value="ZINC_FINGER_C2H2_2"/>
    <property type="match status" value="3"/>
</dbReference>
<keyword evidence="11" id="KW-1185">Reference proteome</keyword>
<dbReference type="Gene3D" id="3.30.160.60">
    <property type="entry name" value="Classic Zinc Finger"/>
    <property type="match status" value="2"/>
</dbReference>
<evidence type="ECO:0000313" key="11">
    <source>
        <dbReference type="Proteomes" id="UP001479436"/>
    </source>
</evidence>
<feature type="domain" description="C2H2-type" evidence="9">
    <location>
        <begin position="305"/>
        <end position="334"/>
    </location>
</feature>
<name>A0ABR2WT45_9FUNG</name>
<evidence type="ECO:0000256" key="8">
    <source>
        <dbReference type="SAM" id="MobiDB-lite"/>
    </source>
</evidence>
<dbReference type="PROSITE" id="PS00028">
    <property type="entry name" value="ZINC_FINGER_C2H2_1"/>
    <property type="match status" value="2"/>
</dbReference>
<evidence type="ECO:0000256" key="1">
    <source>
        <dbReference type="ARBA" id="ARBA00004123"/>
    </source>
</evidence>
<evidence type="ECO:0000313" key="10">
    <source>
        <dbReference type="EMBL" id="KAK9764673.1"/>
    </source>
</evidence>
<evidence type="ECO:0000256" key="3">
    <source>
        <dbReference type="ARBA" id="ARBA00022737"/>
    </source>
</evidence>
<comment type="caution">
    <text evidence="10">The sequence shown here is derived from an EMBL/GenBank/DDBJ whole genome shotgun (WGS) entry which is preliminary data.</text>
</comment>
<dbReference type="InterPro" id="IPR036236">
    <property type="entry name" value="Znf_C2H2_sf"/>
</dbReference>
<dbReference type="Proteomes" id="UP001479436">
    <property type="component" value="Unassembled WGS sequence"/>
</dbReference>
<sequence length="352" mass="39929">MNKLIDMTDSRTNPHNTYPPFHFRNHLSYSHDSETTTDFHFSEVSPATPVANSSPIDSVSDFVFFPQVYFPTDLPFESQFVADNLDSVTCNADFTPPDLNSTLTPELISFFSSNPVTAQIHDIPVDFSQEVSEGCFNQPIDLNLPSVSSNTQTPSTTDPSSLEFSTTLTEDNFLLPWSFETIPESDVTLPVTLSTTNPEEDRIVTTETRGNSFTPYILSNPIPEYTEYSSVTFTAPTKLLDNSQLVYPCTHPNCKKTFTSLNTLQSHYRIHSPERPFRCHLCYKYFNTAHDLRRHLKTHLDLKPYRCCKCSRSFGRLDAMKRHRSNCRYASPKERTAQSSMDSSTTEGDETT</sequence>
<dbReference type="SUPFAM" id="SSF57667">
    <property type="entry name" value="beta-beta-alpha zinc fingers"/>
    <property type="match status" value="2"/>
</dbReference>
<dbReference type="SMART" id="SM00355">
    <property type="entry name" value="ZnF_C2H2"/>
    <property type="match status" value="3"/>
</dbReference>
<feature type="domain" description="C2H2-type" evidence="9">
    <location>
        <begin position="247"/>
        <end position="276"/>
    </location>
</feature>
<feature type="region of interest" description="Disordered" evidence="8">
    <location>
        <begin position="328"/>
        <end position="352"/>
    </location>
</feature>
<evidence type="ECO:0000256" key="7">
    <source>
        <dbReference type="PROSITE-ProRule" id="PRU00042"/>
    </source>
</evidence>
<proteinExistence type="predicted"/>
<protein>
    <recommendedName>
        <fullName evidence="9">C2H2-type domain-containing protein</fullName>
    </recommendedName>
</protein>
<reference evidence="10 11" key="1">
    <citation type="submission" date="2023-04" db="EMBL/GenBank/DDBJ databases">
        <title>Genome of Basidiobolus ranarum AG-B5.</title>
        <authorList>
            <person name="Stajich J.E."/>
            <person name="Carter-House D."/>
            <person name="Gryganskyi A."/>
        </authorList>
    </citation>
    <scope>NUCLEOTIDE SEQUENCE [LARGE SCALE GENOMIC DNA]</scope>
    <source>
        <strain evidence="10 11">AG-B5</strain>
    </source>
</reference>
<keyword evidence="5" id="KW-0862">Zinc</keyword>
<keyword evidence="4 7" id="KW-0863">Zinc-finger</keyword>
<dbReference type="Pfam" id="PF00096">
    <property type="entry name" value="zf-C2H2"/>
    <property type="match status" value="1"/>
</dbReference>
<dbReference type="PANTHER" id="PTHR24394">
    <property type="entry name" value="ZINC FINGER PROTEIN"/>
    <property type="match status" value="1"/>
</dbReference>
<dbReference type="InterPro" id="IPR013087">
    <property type="entry name" value="Znf_C2H2_type"/>
</dbReference>
<dbReference type="EMBL" id="JASJQH010000386">
    <property type="protein sequence ID" value="KAK9764673.1"/>
    <property type="molecule type" value="Genomic_DNA"/>
</dbReference>
<keyword evidence="2" id="KW-0479">Metal-binding</keyword>
<organism evidence="10 11">
    <name type="scientific">Basidiobolus ranarum</name>
    <dbReference type="NCBI Taxonomy" id="34480"/>
    <lineage>
        <taxon>Eukaryota</taxon>
        <taxon>Fungi</taxon>
        <taxon>Fungi incertae sedis</taxon>
        <taxon>Zoopagomycota</taxon>
        <taxon>Entomophthoromycotina</taxon>
        <taxon>Basidiobolomycetes</taxon>
        <taxon>Basidiobolales</taxon>
        <taxon>Basidiobolaceae</taxon>
        <taxon>Basidiobolus</taxon>
    </lineage>
</organism>